<evidence type="ECO:0000313" key="10">
    <source>
        <dbReference type="EMBL" id="QOT71173.1"/>
    </source>
</evidence>
<dbReference type="GO" id="GO:0052618">
    <property type="term" value="F:coenzyme F420-0:L-glutamate ligase activity"/>
    <property type="evidence" value="ECO:0007669"/>
    <property type="project" value="UniProtKB-EC"/>
</dbReference>
<organism evidence="10 11">
    <name type="scientific">Sphingobium fuliginis (strain ATCC 27551)</name>
    <dbReference type="NCBI Taxonomy" id="336203"/>
    <lineage>
        <taxon>Bacteria</taxon>
        <taxon>Pseudomonadati</taxon>
        <taxon>Pseudomonadota</taxon>
        <taxon>Alphaproteobacteria</taxon>
        <taxon>Sphingomonadales</taxon>
        <taxon>Sphingomonadaceae</taxon>
        <taxon>Sphingobium</taxon>
    </lineage>
</organism>
<keyword evidence="5" id="KW-0630">Potassium</keyword>
<evidence type="ECO:0000259" key="8">
    <source>
        <dbReference type="Pfam" id="PF01996"/>
    </source>
</evidence>
<accession>A0A4Q4IRX6</accession>
<dbReference type="EC" id="6.3.2.31" evidence="10"/>
<proteinExistence type="predicted"/>
<dbReference type="NCBIfam" id="TIGR01916">
    <property type="entry name" value="F420_cofE"/>
    <property type="match status" value="1"/>
</dbReference>
<reference evidence="12" key="2">
    <citation type="journal article" date="2019" name="Int. J. Syst. Evol. Microbiol.">
        <title>The Global Catalogue of Microorganisms (GCM) 10K type strain sequencing project: providing services to taxonomists for standard genome sequencing and annotation.</title>
        <authorList>
            <consortium name="The Broad Institute Genomics Platform"/>
            <consortium name="The Broad Institute Genome Sequencing Center for Infectious Disease"/>
            <person name="Wu L."/>
            <person name="Ma J."/>
        </authorList>
    </citation>
    <scope>NUCLEOTIDE SEQUENCE [LARGE SCALE GENOMIC DNA]</scope>
    <source>
        <strain evidence="12">CCM 7327</strain>
    </source>
</reference>
<evidence type="ECO:0000256" key="1">
    <source>
        <dbReference type="ARBA" id="ARBA00022598"/>
    </source>
</evidence>
<reference evidence="11" key="3">
    <citation type="submission" date="2020-08" db="EMBL/GenBank/DDBJ databases">
        <title>Complete genome sequence of Sphingobium barthaii strain KK22, a high-molecular-weight polycyclic aromatic hydrocarbon-degrading soil bacterium.</title>
        <authorList>
            <person name="Mori J.F."/>
            <person name="Kanaly R.A."/>
        </authorList>
    </citation>
    <scope>NUCLEOTIDE SEQUENCE [LARGE SCALE GENOMIC DNA]</scope>
    <source>
        <strain evidence="11">KK22</strain>
    </source>
</reference>
<evidence type="ECO:0000256" key="4">
    <source>
        <dbReference type="ARBA" id="ARBA00022842"/>
    </source>
</evidence>
<dbReference type="Gene3D" id="3.90.1660.10">
    <property type="entry name" value="CofE-like domain"/>
    <property type="match status" value="1"/>
</dbReference>
<dbReference type="EMBL" id="CP060035">
    <property type="protein sequence ID" value="QOT71173.1"/>
    <property type="molecule type" value="Genomic_DNA"/>
</dbReference>
<evidence type="ECO:0000256" key="2">
    <source>
        <dbReference type="ARBA" id="ARBA00022723"/>
    </source>
</evidence>
<dbReference type="PANTHER" id="PTHR47917:SF1">
    <property type="entry name" value="COENZYME F420:L-GLUTAMATE LIGASE"/>
    <property type="match status" value="1"/>
</dbReference>
<dbReference type="SUPFAM" id="SSF144010">
    <property type="entry name" value="CofE-like"/>
    <property type="match status" value="1"/>
</dbReference>
<protein>
    <submittedName>
        <fullName evidence="10">Coenzyme F420-0:L-glutamate ligase</fullName>
        <ecNumber evidence="10">6.3.2.31</ecNumber>
    </submittedName>
    <submittedName>
        <fullName evidence="9">F420-0--gamma-glutamyl ligase</fullName>
    </submittedName>
</protein>
<keyword evidence="6" id="KW-0342">GTP-binding</keyword>
<keyword evidence="1 10" id="KW-0436">Ligase</keyword>
<evidence type="ECO:0000256" key="7">
    <source>
        <dbReference type="ARBA" id="ARBA00023211"/>
    </source>
</evidence>
<keyword evidence="3" id="KW-0547">Nucleotide-binding</keyword>
<dbReference type="GO" id="GO:0005525">
    <property type="term" value="F:GTP binding"/>
    <property type="evidence" value="ECO:0007669"/>
    <property type="project" value="UniProtKB-KW"/>
</dbReference>
<keyword evidence="4" id="KW-0460">Magnesium</keyword>
<reference evidence="9" key="1">
    <citation type="journal article" date="2014" name="Int. J. Syst. Evol. Microbiol.">
        <title>Complete genome of a new Firmicutes species belonging to the dominant human colonic microbiota ('Ruminococcus bicirculans') reveals two chromosomes and a selective capacity to utilize plant glucans.</title>
        <authorList>
            <consortium name="NISC Comparative Sequencing Program"/>
            <person name="Wegmann U."/>
            <person name="Louis P."/>
            <person name="Goesmann A."/>
            <person name="Henrissat B."/>
            <person name="Duncan S.H."/>
            <person name="Flint H.J."/>
        </authorList>
    </citation>
    <scope>NUCLEOTIDE SEQUENCE</scope>
    <source>
        <strain evidence="9">CCM 7327</strain>
    </source>
</reference>
<dbReference type="KEGG" id="sbar:H5V43_13885"/>
<evidence type="ECO:0000313" key="9">
    <source>
        <dbReference type="EMBL" id="GGA04793.1"/>
    </source>
</evidence>
<evidence type="ECO:0000313" key="12">
    <source>
        <dbReference type="Proteomes" id="UP000628109"/>
    </source>
</evidence>
<keyword evidence="2" id="KW-0479">Metal-binding</keyword>
<name>A0A4Q4IRX6_SPHSA</name>
<evidence type="ECO:0000256" key="5">
    <source>
        <dbReference type="ARBA" id="ARBA00022958"/>
    </source>
</evidence>
<dbReference type="GO" id="GO:0046872">
    <property type="term" value="F:metal ion binding"/>
    <property type="evidence" value="ECO:0007669"/>
    <property type="project" value="UniProtKB-KW"/>
</dbReference>
<dbReference type="InterPro" id="IPR002847">
    <property type="entry name" value="F420-0_gamma-glut_ligase-dom"/>
</dbReference>
<evidence type="ECO:0000256" key="6">
    <source>
        <dbReference type="ARBA" id="ARBA00023134"/>
    </source>
</evidence>
<gene>
    <name evidence="10" type="primary">cofE</name>
    <name evidence="9" type="ORF">GCM10019071_39400</name>
    <name evidence="10" type="ORF">H5V43_13885</name>
</gene>
<dbReference type="InterPro" id="IPR008225">
    <property type="entry name" value="F420-0_g-glutamyl_ligase"/>
</dbReference>
<dbReference type="Proteomes" id="UP000628109">
    <property type="component" value="Unassembled WGS sequence"/>
</dbReference>
<reference evidence="9" key="5">
    <citation type="submission" date="2024-05" db="EMBL/GenBank/DDBJ databases">
        <authorList>
            <person name="Sun Q."/>
            <person name="Sedlacek I."/>
        </authorList>
    </citation>
    <scope>NUCLEOTIDE SEQUENCE</scope>
    <source>
        <strain evidence="9">CCM 7327</strain>
    </source>
</reference>
<dbReference type="Gene3D" id="3.30.1330.100">
    <property type="entry name" value="CofE-like"/>
    <property type="match status" value="1"/>
</dbReference>
<dbReference type="AlphaFoldDB" id="A0A4Q4IRX6"/>
<dbReference type="EMBL" id="BMDU01000011">
    <property type="protein sequence ID" value="GGA04793.1"/>
    <property type="molecule type" value="Genomic_DNA"/>
</dbReference>
<evidence type="ECO:0000256" key="3">
    <source>
        <dbReference type="ARBA" id="ARBA00022741"/>
    </source>
</evidence>
<dbReference type="Proteomes" id="UP000593663">
    <property type="component" value="Chromosome 1"/>
</dbReference>
<evidence type="ECO:0000313" key="11">
    <source>
        <dbReference type="Proteomes" id="UP000593663"/>
    </source>
</evidence>
<reference evidence="10" key="4">
    <citation type="journal article" date="2021" name="Microbiol. Resour. Announc.">
        <title>Complete Genome Sequence of Sphingobium barthaii KK22, a High-Molecular-Weight Polycyclic Aromatic Hydrocarbon-Degrading Soil Bacterium.</title>
        <authorList>
            <person name="Mori J.F."/>
            <person name="Kanaly R.A."/>
        </authorList>
    </citation>
    <scope>NUCLEOTIDE SEQUENCE</scope>
    <source>
        <strain evidence="10">KK22</strain>
    </source>
</reference>
<keyword evidence="12" id="KW-1185">Reference proteome</keyword>
<dbReference type="Pfam" id="PF01996">
    <property type="entry name" value="F420_ligase"/>
    <property type="match status" value="1"/>
</dbReference>
<feature type="domain" description="Coenzyme F420:L-glutamate ligase-like" evidence="8">
    <location>
        <begin position="10"/>
        <end position="229"/>
    </location>
</feature>
<keyword evidence="7" id="KW-0464">Manganese</keyword>
<dbReference type="PANTHER" id="PTHR47917">
    <property type="match status" value="1"/>
</dbReference>
<dbReference type="RefSeq" id="WP_025547977.1">
    <property type="nucleotide sequence ID" value="NZ_BATN01000016.1"/>
</dbReference>
<sequence length="252" mass="26203">MISIHPLCDIPEIRAGDDLAAVLRDSLAKAGLWPLQTGDVLVVTQKILSKAEGRMVALDSVEPGAQALELAATTRKDPRLVELVLRESSSVVRAVPHVLITRHRLGHVMANGGIDRSNIGPGDEDRALLLPLDPDGSARGLLAALAGPEAAGIGIVVSDSFGRPWRHGVVGVAIGAAGLPALVDRRGEEDRDGRRLEVTQIALADQIATAATLVTGEGAESVPAALLRGVALPEGDAGAGALVRPLEEDLFR</sequence>